<organism evidence="3">
    <name type="scientific">Melampsora larici-populina (strain 98AG31 / pathotype 3-4-7)</name>
    <name type="common">Poplar leaf rust fungus</name>
    <dbReference type="NCBI Taxonomy" id="747676"/>
    <lineage>
        <taxon>Eukaryota</taxon>
        <taxon>Fungi</taxon>
        <taxon>Dikarya</taxon>
        <taxon>Basidiomycota</taxon>
        <taxon>Pucciniomycotina</taxon>
        <taxon>Pucciniomycetes</taxon>
        <taxon>Pucciniales</taxon>
        <taxon>Melampsoraceae</taxon>
        <taxon>Melampsora</taxon>
    </lineage>
</organism>
<feature type="region of interest" description="Disordered" evidence="1">
    <location>
        <begin position="324"/>
        <end position="459"/>
    </location>
</feature>
<feature type="compositionally biased region" description="Polar residues" evidence="1">
    <location>
        <begin position="301"/>
        <end position="312"/>
    </location>
</feature>
<keyword evidence="3" id="KW-1185">Reference proteome</keyword>
<feature type="compositionally biased region" description="Low complexity" evidence="1">
    <location>
        <begin position="41"/>
        <end position="65"/>
    </location>
</feature>
<dbReference type="GeneID" id="18932258"/>
<dbReference type="KEGG" id="mlr:MELLADRAFT_73010"/>
<sequence length="478" mass="53415">MEKEEEQLESESARIIKNEPSNPIPLSFPAILINPRLKHLTQPNTRRPNQRQTTTTSATSRAQNQGRRRLNRLENANFSSNPHVIRPTLADYQLQKLVTRPTFPAPPPPQFPISLIAPGREAIEVDPPSAAFGSFNRSLKGIRKNIRRLVFGPRACNSNVDKQFTGGRVAEILKLVDEQLSDWIRTSAVWLPEELNDGLHNTRVIDPTIYPSSDLVSSRSVDVEHTPQPTIVELLRSPHKVTWDIPDPFARYLVHAVARYYGIVSFARQISRPTQAPQRLVVMVRAHLPTRQGMRQDGRQSLDTPPTTDLGSELSTAELSDFLSSTDDEHDPLIHQTPAPRPPPIPTSQLLLSPTPEPMKTPVRAIVVDSDDGDNSSRCASDTDELESHLSDSGFLLPKPPSDSDITPRGKPSWLRASLSQTPVPSTSVMEASRRSPEPAARLKLKQQQHQDSKKTKVQLTDYSVPKKSFMQWIQGDI</sequence>
<feature type="region of interest" description="Disordered" evidence="1">
    <location>
        <begin position="39"/>
        <end position="82"/>
    </location>
</feature>
<evidence type="ECO:0000256" key="1">
    <source>
        <dbReference type="SAM" id="MobiDB-lite"/>
    </source>
</evidence>
<reference evidence="3" key="1">
    <citation type="journal article" date="2011" name="Proc. Natl. Acad. Sci. U.S.A.">
        <title>Obligate biotrophy features unraveled by the genomic analysis of rust fungi.</title>
        <authorList>
            <person name="Duplessis S."/>
            <person name="Cuomo C.A."/>
            <person name="Lin Y.-C."/>
            <person name="Aerts A."/>
            <person name="Tisserant E."/>
            <person name="Veneault-Fourrey C."/>
            <person name="Joly D.L."/>
            <person name="Hacquard S."/>
            <person name="Amselem J."/>
            <person name="Cantarel B.L."/>
            <person name="Chiu R."/>
            <person name="Coutinho P.M."/>
            <person name="Feau N."/>
            <person name="Field M."/>
            <person name="Frey P."/>
            <person name="Gelhaye E."/>
            <person name="Goldberg J."/>
            <person name="Grabherr M.G."/>
            <person name="Kodira C.D."/>
            <person name="Kohler A."/>
            <person name="Kuees U."/>
            <person name="Lindquist E.A."/>
            <person name="Lucas S.M."/>
            <person name="Mago R."/>
            <person name="Mauceli E."/>
            <person name="Morin E."/>
            <person name="Murat C."/>
            <person name="Pangilinan J.L."/>
            <person name="Park R."/>
            <person name="Pearson M."/>
            <person name="Quesneville H."/>
            <person name="Rouhier N."/>
            <person name="Sakthikumar S."/>
            <person name="Salamov A.A."/>
            <person name="Schmutz J."/>
            <person name="Selles B."/>
            <person name="Shapiro H."/>
            <person name="Tanguay P."/>
            <person name="Tuskan G.A."/>
            <person name="Henrissat B."/>
            <person name="Van de Peer Y."/>
            <person name="Rouze P."/>
            <person name="Ellis J.G."/>
            <person name="Dodds P.N."/>
            <person name="Schein J.E."/>
            <person name="Zhong S."/>
            <person name="Hamelin R.C."/>
            <person name="Grigoriev I.V."/>
            <person name="Szabo L.J."/>
            <person name="Martin F."/>
        </authorList>
    </citation>
    <scope>NUCLEOTIDE SEQUENCE [LARGE SCALE GENOMIC DNA]</scope>
    <source>
        <strain evidence="3">98AG31 / pathotype 3-4-7</strain>
    </source>
</reference>
<dbReference type="OrthoDB" id="10256743at2759"/>
<dbReference type="RefSeq" id="XP_007415456.1">
    <property type="nucleotide sequence ID" value="XM_007415394.1"/>
</dbReference>
<evidence type="ECO:0000313" key="2">
    <source>
        <dbReference type="EMBL" id="EGG01355.1"/>
    </source>
</evidence>
<protein>
    <recommendedName>
        <fullName evidence="4">R3H domain-containing protein</fullName>
    </recommendedName>
</protein>
<evidence type="ECO:0008006" key="4">
    <source>
        <dbReference type="Google" id="ProtNLM"/>
    </source>
</evidence>
<accession>F4S1Z3</accession>
<dbReference type="HOGENOM" id="CLU_571171_0_0_1"/>
<feature type="region of interest" description="Disordered" evidence="1">
    <location>
        <begin position="1"/>
        <end position="21"/>
    </location>
</feature>
<dbReference type="InParanoid" id="F4S1Z3"/>
<dbReference type="VEuPathDB" id="FungiDB:MELLADRAFT_73010"/>
<evidence type="ECO:0000313" key="3">
    <source>
        <dbReference type="Proteomes" id="UP000001072"/>
    </source>
</evidence>
<dbReference type="AlphaFoldDB" id="F4S1Z3"/>
<gene>
    <name evidence="2" type="ORF">MELLADRAFT_73010</name>
</gene>
<dbReference type="EMBL" id="GL883139">
    <property type="protein sequence ID" value="EGG01355.1"/>
    <property type="molecule type" value="Genomic_DNA"/>
</dbReference>
<proteinExistence type="predicted"/>
<dbReference type="Proteomes" id="UP000001072">
    <property type="component" value="Unassembled WGS sequence"/>
</dbReference>
<feature type="region of interest" description="Disordered" evidence="1">
    <location>
        <begin position="291"/>
        <end position="312"/>
    </location>
</feature>
<feature type="compositionally biased region" description="Polar residues" evidence="1">
    <location>
        <begin position="418"/>
        <end position="430"/>
    </location>
</feature>
<dbReference type="STRING" id="747676.F4S1Z3"/>
<dbReference type="eggNOG" id="ENOG502S8WT">
    <property type="taxonomic scope" value="Eukaryota"/>
</dbReference>
<name>F4S1Z3_MELLP</name>